<protein>
    <recommendedName>
        <fullName evidence="3">DUF5640 domain-containing protein</fullName>
    </recommendedName>
</protein>
<evidence type="ECO:0000313" key="1">
    <source>
        <dbReference type="EMBL" id="GAA3984103.1"/>
    </source>
</evidence>
<accession>A0ABP7QKJ8</accession>
<reference evidence="2" key="1">
    <citation type="journal article" date="2019" name="Int. J. Syst. Evol. Microbiol.">
        <title>The Global Catalogue of Microorganisms (GCM) 10K type strain sequencing project: providing services to taxonomists for standard genome sequencing and annotation.</title>
        <authorList>
            <consortium name="The Broad Institute Genomics Platform"/>
            <consortium name="The Broad Institute Genome Sequencing Center for Infectious Disease"/>
            <person name="Wu L."/>
            <person name="Ma J."/>
        </authorList>
    </citation>
    <scope>NUCLEOTIDE SEQUENCE [LARGE SCALE GENOMIC DNA]</scope>
    <source>
        <strain evidence="2">JCM 16601</strain>
    </source>
</reference>
<name>A0ABP7QKJ8_9SPHI</name>
<organism evidence="1 2">
    <name type="scientific">Mucilaginibacter dorajii</name>
    <dbReference type="NCBI Taxonomy" id="692994"/>
    <lineage>
        <taxon>Bacteria</taxon>
        <taxon>Pseudomonadati</taxon>
        <taxon>Bacteroidota</taxon>
        <taxon>Sphingobacteriia</taxon>
        <taxon>Sphingobacteriales</taxon>
        <taxon>Sphingobacteriaceae</taxon>
        <taxon>Mucilaginibacter</taxon>
    </lineage>
</organism>
<keyword evidence="2" id="KW-1185">Reference proteome</keyword>
<dbReference type="EMBL" id="BAAAZC010000027">
    <property type="protein sequence ID" value="GAA3984103.1"/>
    <property type="molecule type" value="Genomic_DNA"/>
</dbReference>
<evidence type="ECO:0008006" key="3">
    <source>
        <dbReference type="Google" id="ProtNLM"/>
    </source>
</evidence>
<dbReference type="Proteomes" id="UP001500742">
    <property type="component" value="Unassembled WGS sequence"/>
</dbReference>
<gene>
    <name evidence="1" type="ORF">GCM10022210_39930</name>
</gene>
<sequence length="104" mass="11372">MAFTLFPHNLVGTWTSGNGNSKVILDFNADGKFNVTVDGALENQGTYSFKQDTFTMYDANCGKGIPGKYKMTFFTPDSAAFKLIADSCKGRSGEIDGGRIRRIK</sequence>
<proteinExistence type="predicted"/>
<comment type="caution">
    <text evidence="1">The sequence shown here is derived from an EMBL/GenBank/DDBJ whole genome shotgun (WGS) entry which is preliminary data.</text>
</comment>
<evidence type="ECO:0000313" key="2">
    <source>
        <dbReference type="Proteomes" id="UP001500742"/>
    </source>
</evidence>